<sequence length="52" mass="6005">MSLIRLEPRSQASCKAPYLCDFYDWVRSSSTDVAGGLCLCYVLFRLFSCRLY</sequence>
<name>A0A7N0UI08_KALFE</name>
<dbReference type="EnsemblPlants" id="Kaladp0068s0117.1.v1.1">
    <property type="protein sequence ID" value="Kaladp0068s0117.1.v1.1.CDS.1"/>
    <property type="gene ID" value="Kaladp0068s0117.v1.1"/>
</dbReference>
<dbReference type="Gramene" id="Kaladp0068s0117.1.v1.1">
    <property type="protein sequence ID" value="Kaladp0068s0117.1.v1.1.CDS.1"/>
    <property type="gene ID" value="Kaladp0068s0117.v1.1"/>
</dbReference>
<proteinExistence type="predicted"/>
<protein>
    <submittedName>
        <fullName evidence="1">Uncharacterized protein</fullName>
    </submittedName>
</protein>
<evidence type="ECO:0000313" key="1">
    <source>
        <dbReference type="EnsemblPlants" id="Kaladp0068s0117.1.v1.1.CDS.1"/>
    </source>
</evidence>
<evidence type="ECO:0000313" key="2">
    <source>
        <dbReference type="Proteomes" id="UP000594263"/>
    </source>
</evidence>
<keyword evidence="2" id="KW-1185">Reference proteome</keyword>
<organism evidence="1 2">
    <name type="scientific">Kalanchoe fedtschenkoi</name>
    <name type="common">Lavender scallops</name>
    <name type="synonym">South American air plant</name>
    <dbReference type="NCBI Taxonomy" id="63787"/>
    <lineage>
        <taxon>Eukaryota</taxon>
        <taxon>Viridiplantae</taxon>
        <taxon>Streptophyta</taxon>
        <taxon>Embryophyta</taxon>
        <taxon>Tracheophyta</taxon>
        <taxon>Spermatophyta</taxon>
        <taxon>Magnoliopsida</taxon>
        <taxon>eudicotyledons</taxon>
        <taxon>Gunneridae</taxon>
        <taxon>Pentapetalae</taxon>
        <taxon>Saxifragales</taxon>
        <taxon>Crassulaceae</taxon>
        <taxon>Kalanchoe</taxon>
    </lineage>
</organism>
<accession>A0A7N0UI08</accession>
<dbReference type="Proteomes" id="UP000594263">
    <property type="component" value="Unplaced"/>
</dbReference>
<reference evidence="1" key="1">
    <citation type="submission" date="2021-01" db="UniProtKB">
        <authorList>
            <consortium name="EnsemblPlants"/>
        </authorList>
    </citation>
    <scope>IDENTIFICATION</scope>
</reference>
<dbReference type="AlphaFoldDB" id="A0A7N0UI08"/>